<feature type="transmembrane region" description="Helical" evidence="1">
    <location>
        <begin position="83"/>
        <end position="105"/>
    </location>
</feature>
<evidence type="ECO:0000313" key="3">
    <source>
        <dbReference type="Proteomes" id="UP001219297"/>
    </source>
</evidence>
<dbReference type="EMBL" id="JARBHI010000013">
    <property type="protein sequence ID" value="MDE1656683.1"/>
    <property type="molecule type" value="Genomic_DNA"/>
</dbReference>
<reference evidence="2 3" key="1">
    <citation type="submission" date="2023-02" db="EMBL/GenBank/DDBJ databases">
        <title>Defining the Infant Male Urobiome and Moving Towards Mechanisms in Urobiome Research.</title>
        <authorList>
            <person name="Reasoner S."/>
            <person name="Flores V."/>
            <person name="Van Horn G."/>
            <person name="Morales G."/>
            <person name="Peard L."/>
            <person name="Abelson B."/>
            <person name="Manuel C."/>
            <person name="Lee J."/>
            <person name="Baker B."/>
            <person name="Williams T."/>
            <person name="Schmitz J."/>
            <person name="Clayton D."/>
            <person name="Hadjifrangiskou M."/>
        </authorList>
    </citation>
    <scope>NUCLEOTIDE SEQUENCE [LARGE SCALE GENOMIC DNA]</scope>
    <source>
        <strain evidence="2 3">AS1053</strain>
    </source>
</reference>
<sequence length="145" mass="15549">MSDCPYFHISKTGLIALAGGVWCLAGVNVARIGVESFAESALGAPWICLLPPLVLAAFGAMFAKVAGRHIRRIRSHPRPARPFWHFFDVRSYLLMAVMMGGGIAVRASGLLPNSFIAFFYTGLGAALAGAGLLFFVILLRDSHIS</sequence>
<keyword evidence="1" id="KW-1133">Transmembrane helix</keyword>
<evidence type="ECO:0008006" key="4">
    <source>
        <dbReference type="Google" id="ProtNLM"/>
    </source>
</evidence>
<organism evidence="2 3">
    <name type="scientific">Actinotignum sanguinis</name>
    <dbReference type="NCBI Taxonomy" id="1445614"/>
    <lineage>
        <taxon>Bacteria</taxon>
        <taxon>Bacillati</taxon>
        <taxon>Actinomycetota</taxon>
        <taxon>Actinomycetes</taxon>
        <taxon>Actinomycetales</taxon>
        <taxon>Actinomycetaceae</taxon>
        <taxon>Actinotignum</taxon>
    </lineage>
</organism>
<protein>
    <recommendedName>
        <fullName evidence="4">DUF3180 domain-containing protein</fullName>
    </recommendedName>
</protein>
<gene>
    <name evidence="2" type="ORF">PWJ81_06330</name>
</gene>
<name>A0ABT5V6T5_9ACTO</name>
<dbReference type="RefSeq" id="WP_274733458.1">
    <property type="nucleotide sequence ID" value="NZ_CAMXYX010000013.1"/>
</dbReference>
<evidence type="ECO:0000256" key="1">
    <source>
        <dbReference type="SAM" id="Phobius"/>
    </source>
</evidence>
<feature type="transmembrane region" description="Helical" evidence="1">
    <location>
        <begin position="12"/>
        <end position="32"/>
    </location>
</feature>
<accession>A0ABT5V6T5</accession>
<feature type="transmembrane region" description="Helical" evidence="1">
    <location>
        <begin position="117"/>
        <end position="139"/>
    </location>
</feature>
<keyword evidence="3" id="KW-1185">Reference proteome</keyword>
<comment type="caution">
    <text evidence="2">The sequence shown here is derived from an EMBL/GenBank/DDBJ whole genome shotgun (WGS) entry which is preliminary data.</text>
</comment>
<keyword evidence="1" id="KW-0472">Membrane</keyword>
<dbReference type="GeneID" id="83609242"/>
<proteinExistence type="predicted"/>
<feature type="transmembrane region" description="Helical" evidence="1">
    <location>
        <begin position="44"/>
        <end position="63"/>
    </location>
</feature>
<keyword evidence="1" id="KW-0812">Transmembrane</keyword>
<evidence type="ECO:0000313" key="2">
    <source>
        <dbReference type="EMBL" id="MDE1656683.1"/>
    </source>
</evidence>
<dbReference type="Proteomes" id="UP001219297">
    <property type="component" value="Unassembled WGS sequence"/>
</dbReference>